<dbReference type="STRING" id="1799789.AX660_02155"/>
<evidence type="ECO:0008006" key="4">
    <source>
        <dbReference type="Google" id="ProtNLM"/>
    </source>
</evidence>
<dbReference type="InterPro" id="IPR008965">
    <property type="entry name" value="CBM2/CBM3_carb-bd_dom_sf"/>
</dbReference>
<accession>A0A148KKX3</accession>
<feature type="chain" id="PRO_5007550179" description="PEP-CTERM protein-sorting domain-containing protein" evidence="1">
    <location>
        <begin position="22"/>
        <end position="193"/>
    </location>
</feature>
<dbReference type="CDD" id="cd08547">
    <property type="entry name" value="Type_II_cohesin"/>
    <property type="match status" value="1"/>
</dbReference>
<dbReference type="OrthoDB" id="6388178at2"/>
<dbReference type="RefSeq" id="WP_068381810.1">
    <property type="nucleotide sequence ID" value="NZ_LSNE01000018.1"/>
</dbReference>
<dbReference type="AlphaFoldDB" id="A0A148KKX3"/>
<dbReference type="Gene3D" id="2.60.40.680">
    <property type="match status" value="1"/>
</dbReference>
<evidence type="ECO:0000313" key="2">
    <source>
        <dbReference type="EMBL" id="KXI26930.1"/>
    </source>
</evidence>
<organism evidence="2 3">
    <name type="scientific">Paraglaciecola hydrolytica</name>
    <dbReference type="NCBI Taxonomy" id="1799789"/>
    <lineage>
        <taxon>Bacteria</taxon>
        <taxon>Pseudomonadati</taxon>
        <taxon>Pseudomonadota</taxon>
        <taxon>Gammaproteobacteria</taxon>
        <taxon>Alteromonadales</taxon>
        <taxon>Alteromonadaceae</taxon>
        <taxon>Paraglaciecola</taxon>
    </lineage>
</organism>
<comment type="caution">
    <text evidence="2">The sequence shown here is derived from an EMBL/GenBank/DDBJ whole genome shotgun (WGS) entry which is preliminary data.</text>
</comment>
<evidence type="ECO:0000313" key="3">
    <source>
        <dbReference type="Proteomes" id="UP000070299"/>
    </source>
</evidence>
<dbReference type="EMBL" id="LSNE01000018">
    <property type="protein sequence ID" value="KXI26930.1"/>
    <property type="molecule type" value="Genomic_DNA"/>
</dbReference>
<keyword evidence="1" id="KW-0732">Signal</keyword>
<dbReference type="Proteomes" id="UP000070299">
    <property type="component" value="Unassembled WGS sequence"/>
</dbReference>
<sequence>MKRLLTSFSLLMASLILPAHAALISIVPQSSTTSIGEQLVVDLTISGLGDKQASSLATFDIDFIFDSNMLTFQNAMFGNQLDLIGLGSWQSATEVSSGLVNLFELSFDSDEILNSMQAGSFILASLVFDVIGNGTANLLTQVNALGDANNASPLTNVELVGSSVDVAEPSIALLMGLGLAGLLASRRLRGIDN</sequence>
<name>A0A148KKX3_9ALTE</name>
<dbReference type="GO" id="GO:0030246">
    <property type="term" value="F:carbohydrate binding"/>
    <property type="evidence" value="ECO:0007669"/>
    <property type="project" value="InterPro"/>
</dbReference>
<gene>
    <name evidence="2" type="ORF">AX660_02155</name>
</gene>
<keyword evidence="3" id="KW-1185">Reference proteome</keyword>
<reference evidence="3" key="1">
    <citation type="submission" date="2016-02" db="EMBL/GenBank/DDBJ databases">
        <authorList>
            <person name="Schultz-Johansen M."/>
            <person name="Glaring M.A."/>
            <person name="Bech P.K."/>
            <person name="Stougaard P."/>
        </authorList>
    </citation>
    <scope>NUCLEOTIDE SEQUENCE [LARGE SCALE GENOMIC DNA]</scope>
    <source>
        <strain evidence="3">S66</strain>
    </source>
</reference>
<proteinExistence type="predicted"/>
<feature type="signal peptide" evidence="1">
    <location>
        <begin position="1"/>
        <end position="21"/>
    </location>
</feature>
<evidence type="ECO:0000256" key="1">
    <source>
        <dbReference type="SAM" id="SignalP"/>
    </source>
</evidence>
<dbReference type="SUPFAM" id="SSF49384">
    <property type="entry name" value="Carbohydrate-binding domain"/>
    <property type="match status" value="1"/>
</dbReference>
<protein>
    <recommendedName>
        <fullName evidence="4">PEP-CTERM protein-sorting domain-containing protein</fullName>
    </recommendedName>
</protein>